<dbReference type="OrthoDB" id="70331at2157"/>
<organism evidence="2 3">
    <name type="scientific">Methanobacterium paludis (strain DSM 25820 / JCM 18151 / SWAN1)</name>
    <dbReference type="NCBI Taxonomy" id="868131"/>
    <lineage>
        <taxon>Archaea</taxon>
        <taxon>Methanobacteriati</taxon>
        <taxon>Methanobacteriota</taxon>
        <taxon>Methanomada group</taxon>
        <taxon>Methanobacteria</taxon>
        <taxon>Methanobacteriales</taxon>
        <taxon>Methanobacteriaceae</taxon>
        <taxon>Methanobacterium</taxon>
    </lineage>
</organism>
<keyword evidence="3" id="KW-1185">Reference proteome</keyword>
<feature type="transmembrane region" description="Helical" evidence="1">
    <location>
        <begin position="76"/>
        <end position="101"/>
    </location>
</feature>
<evidence type="ECO:0000313" key="2">
    <source>
        <dbReference type="EMBL" id="AEG17290.1"/>
    </source>
</evidence>
<dbReference type="AlphaFoldDB" id="F6D201"/>
<dbReference type="RefSeq" id="WP_013824792.1">
    <property type="nucleotide sequence ID" value="NC_015574.1"/>
</dbReference>
<gene>
    <name evidence="2" type="ordered locus">MSWAN_0244</name>
</gene>
<feature type="transmembrane region" description="Helical" evidence="1">
    <location>
        <begin position="113"/>
        <end position="137"/>
    </location>
</feature>
<dbReference type="EMBL" id="CP002772">
    <property type="protein sequence ID" value="AEG17290.1"/>
    <property type="molecule type" value="Genomic_DNA"/>
</dbReference>
<dbReference type="KEGG" id="mew:MSWAN_0244"/>
<reference evidence="2 3" key="1">
    <citation type="journal article" date="2014" name="Int. J. Syst. Evol. Microbiol.">
        <title>Methanobacterium paludis sp. nov. and a novel strain of Methanobacterium lacus isolated from northern peatlands.</title>
        <authorList>
            <person name="Cadillo-Quiroz H."/>
            <person name="Brauer S.L."/>
            <person name="Goodson N."/>
            <person name="Yavitt J.B."/>
            <person name="Zinder S.H."/>
        </authorList>
    </citation>
    <scope>NUCLEOTIDE SEQUENCE [LARGE SCALE GENOMIC DNA]</scope>
    <source>
        <strain evidence="3">DSM 25820 / JCM 18151 / SWAN1</strain>
    </source>
</reference>
<dbReference type="GeneID" id="43931991"/>
<proteinExistence type="predicted"/>
<dbReference type="HOGENOM" id="CLU_1801720_0_0_2"/>
<sequence>MTDGYLICKKCGGYYELQPGESPEDFDSCQCGGKLEYYALQNHEKDPNTAKNLPEVHEVKSVPQSAHTDNSTILKIVALAVILYLLLNFFPAVIGLFYLGLYRSSADGSGNSLFVLMGILLAISFLIVIILIGYYLIKLLFKK</sequence>
<protein>
    <submittedName>
        <fullName evidence="2">Uncharacterized protein</fullName>
    </submittedName>
</protein>
<keyword evidence="1" id="KW-0812">Transmembrane</keyword>
<keyword evidence="1" id="KW-0472">Membrane</keyword>
<evidence type="ECO:0000256" key="1">
    <source>
        <dbReference type="SAM" id="Phobius"/>
    </source>
</evidence>
<dbReference type="Proteomes" id="UP000009231">
    <property type="component" value="Chromosome"/>
</dbReference>
<dbReference type="eggNOG" id="arCOG10449">
    <property type="taxonomic scope" value="Archaea"/>
</dbReference>
<evidence type="ECO:0000313" key="3">
    <source>
        <dbReference type="Proteomes" id="UP000009231"/>
    </source>
</evidence>
<name>F6D201_METPW</name>
<accession>F6D201</accession>
<keyword evidence="1" id="KW-1133">Transmembrane helix</keyword>